<protein>
    <recommendedName>
        <fullName evidence="2">YqaJ viral recombinase domain-containing protein</fullName>
    </recommendedName>
</protein>
<dbReference type="GO" id="GO:0006281">
    <property type="term" value="P:DNA repair"/>
    <property type="evidence" value="ECO:0007669"/>
    <property type="project" value="UniProtKB-ARBA"/>
</dbReference>
<keyword evidence="4" id="KW-1185">Reference proteome</keyword>
<dbReference type="InterPro" id="IPR051703">
    <property type="entry name" value="NF-kappa-B_Signaling_Reg"/>
</dbReference>
<evidence type="ECO:0000259" key="2">
    <source>
        <dbReference type="Pfam" id="PF09588"/>
    </source>
</evidence>
<dbReference type="PANTHER" id="PTHR46609">
    <property type="entry name" value="EXONUCLEASE, PHAGE-TYPE/RECB, C-TERMINAL DOMAIN-CONTAINING PROTEIN"/>
    <property type="match status" value="1"/>
</dbReference>
<name>A0A1Y1IRI3_KLENI</name>
<feature type="domain" description="YqaJ viral recombinase" evidence="2">
    <location>
        <begin position="107"/>
        <end position="220"/>
    </location>
</feature>
<dbReference type="AlphaFoldDB" id="A0A1Y1IRI3"/>
<gene>
    <name evidence="3" type="ORF">KFL_006770200</name>
</gene>
<dbReference type="CDD" id="cd22343">
    <property type="entry name" value="PDDEXK_lambda_exonuclease-like"/>
    <property type="match status" value="1"/>
</dbReference>
<keyword evidence="1" id="KW-1133">Transmembrane helix</keyword>
<dbReference type="EMBL" id="DF237626">
    <property type="protein sequence ID" value="GAQ90728.1"/>
    <property type="molecule type" value="Genomic_DNA"/>
</dbReference>
<sequence>MDFASAMSSDSNLRGPAVAVPQQIFVPRRTSGCNLGNIIKTAFKFLFQGFLVALAVRFMPAYGAVIDTHELLMIAFSSAIVEFLLERILPTATISIGNFSPAQRSEEWFQMRKGMLTASDLAAAIHLNPYESQFDLLLKKCNIGKRFEGNAATAYGASLEDEVVAKFCDQTGWKHFDAGLLRHPVHDFLGGSPDGLLSSADGTQFALLEIKCPYRKTIVDEISGYYFPQIRVLFRSPDSLAFVADETSRTSNLSCQCHSVRRKELSKIETDARVLHVQLCMEICDADSCWFVQYRPARNFWEDEIMSVIEVKRDREWFAEILPKARAFWDDVLYYREHMSELLAIVEGKKRKREPTGRTVTLDVPPDEVRVQCRIDFDEKEVASDSRGAAWTMPTQCLIDMVRIVSLIAGIFGLGFIGIAIAQFVQYGRLKKVEGTNTALTAATLQVMYLAIALLVMGLILTVLGFATAFKHVEEAAGEGGHADVDDERNYSLDAFPDFEDRMLAQQLHNLDGRSALINAQKSVLRGRLNAARPVPVATPAEHV</sequence>
<proteinExistence type="predicted"/>
<accession>A0A1Y1IRI3</accession>
<reference evidence="3 4" key="1">
    <citation type="journal article" date="2014" name="Nat. Commun.">
        <title>Klebsormidium flaccidum genome reveals primary factors for plant terrestrial adaptation.</title>
        <authorList>
            <person name="Hori K."/>
            <person name="Maruyama F."/>
            <person name="Fujisawa T."/>
            <person name="Togashi T."/>
            <person name="Yamamoto N."/>
            <person name="Seo M."/>
            <person name="Sato S."/>
            <person name="Yamada T."/>
            <person name="Mori H."/>
            <person name="Tajima N."/>
            <person name="Moriyama T."/>
            <person name="Ikeuchi M."/>
            <person name="Watanabe M."/>
            <person name="Wada H."/>
            <person name="Kobayashi K."/>
            <person name="Saito M."/>
            <person name="Masuda T."/>
            <person name="Sasaki-Sekimoto Y."/>
            <person name="Mashiguchi K."/>
            <person name="Awai K."/>
            <person name="Shimojima M."/>
            <person name="Masuda S."/>
            <person name="Iwai M."/>
            <person name="Nobusawa T."/>
            <person name="Narise T."/>
            <person name="Kondo S."/>
            <person name="Saito H."/>
            <person name="Sato R."/>
            <person name="Murakawa M."/>
            <person name="Ihara Y."/>
            <person name="Oshima-Yamada Y."/>
            <person name="Ohtaka K."/>
            <person name="Satoh M."/>
            <person name="Sonobe K."/>
            <person name="Ishii M."/>
            <person name="Ohtani R."/>
            <person name="Kanamori-Sato M."/>
            <person name="Honoki R."/>
            <person name="Miyazaki D."/>
            <person name="Mochizuki H."/>
            <person name="Umetsu J."/>
            <person name="Higashi K."/>
            <person name="Shibata D."/>
            <person name="Kamiya Y."/>
            <person name="Sato N."/>
            <person name="Nakamura Y."/>
            <person name="Tabata S."/>
            <person name="Ida S."/>
            <person name="Kurokawa K."/>
            <person name="Ohta H."/>
        </authorList>
    </citation>
    <scope>NUCLEOTIDE SEQUENCE [LARGE SCALE GENOMIC DNA]</scope>
    <source>
        <strain evidence="3 4">NIES-2285</strain>
    </source>
</reference>
<dbReference type="InterPro" id="IPR011604">
    <property type="entry name" value="PDDEXK-like_dom_sf"/>
</dbReference>
<evidence type="ECO:0000256" key="1">
    <source>
        <dbReference type="SAM" id="Phobius"/>
    </source>
</evidence>
<feature type="transmembrane region" description="Helical" evidence="1">
    <location>
        <begin position="404"/>
        <end position="427"/>
    </location>
</feature>
<dbReference type="PANTHER" id="PTHR46609:SF6">
    <property type="entry name" value="EXONUCLEASE, PHAGE-TYPE_RECB, C-TERMINAL DOMAIN-CONTAINING PROTEIN-RELATED"/>
    <property type="match status" value="1"/>
</dbReference>
<feature type="transmembrane region" description="Helical" evidence="1">
    <location>
        <begin position="447"/>
        <end position="470"/>
    </location>
</feature>
<dbReference type="Pfam" id="PF09588">
    <property type="entry name" value="YqaJ"/>
    <property type="match status" value="1"/>
</dbReference>
<evidence type="ECO:0000313" key="4">
    <source>
        <dbReference type="Proteomes" id="UP000054558"/>
    </source>
</evidence>
<evidence type="ECO:0000313" key="3">
    <source>
        <dbReference type="EMBL" id="GAQ90728.1"/>
    </source>
</evidence>
<keyword evidence="1" id="KW-0472">Membrane</keyword>
<dbReference type="SUPFAM" id="SSF52980">
    <property type="entry name" value="Restriction endonuclease-like"/>
    <property type="match status" value="1"/>
</dbReference>
<dbReference type="Proteomes" id="UP000054558">
    <property type="component" value="Unassembled WGS sequence"/>
</dbReference>
<dbReference type="NCBIfam" id="TIGR03033">
    <property type="entry name" value="phage_rel_nuc"/>
    <property type="match status" value="1"/>
</dbReference>
<dbReference type="Gene3D" id="3.90.320.10">
    <property type="match status" value="1"/>
</dbReference>
<dbReference type="InterPro" id="IPR019080">
    <property type="entry name" value="YqaJ_viral_recombinase"/>
</dbReference>
<organism evidence="3 4">
    <name type="scientific">Klebsormidium nitens</name>
    <name type="common">Green alga</name>
    <name type="synonym">Ulothrix nitens</name>
    <dbReference type="NCBI Taxonomy" id="105231"/>
    <lineage>
        <taxon>Eukaryota</taxon>
        <taxon>Viridiplantae</taxon>
        <taxon>Streptophyta</taxon>
        <taxon>Klebsormidiophyceae</taxon>
        <taxon>Klebsormidiales</taxon>
        <taxon>Klebsormidiaceae</taxon>
        <taxon>Klebsormidium</taxon>
    </lineage>
</organism>
<dbReference type="InterPro" id="IPR011335">
    <property type="entry name" value="Restrct_endonuc-II-like"/>
</dbReference>
<dbReference type="OrthoDB" id="421276at2759"/>
<dbReference type="InterPro" id="IPR017482">
    <property type="entry name" value="Lambda-type_endonuclease"/>
</dbReference>
<keyword evidence="1" id="KW-0812">Transmembrane</keyword>